<dbReference type="SUPFAM" id="SSF51735">
    <property type="entry name" value="NAD(P)-binding Rossmann-fold domains"/>
    <property type="match status" value="4"/>
</dbReference>
<evidence type="ECO:0000256" key="6">
    <source>
        <dbReference type="ARBA" id="ARBA00023268"/>
    </source>
</evidence>
<evidence type="ECO:0000256" key="8">
    <source>
        <dbReference type="SAM" id="MobiDB-lite"/>
    </source>
</evidence>
<dbReference type="Pfam" id="PF18369">
    <property type="entry name" value="PKS_DE"/>
    <property type="match status" value="1"/>
</dbReference>
<dbReference type="SMART" id="SM00824">
    <property type="entry name" value="PKS_TE"/>
    <property type="match status" value="1"/>
</dbReference>
<feature type="compositionally biased region" description="Basic and acidic residues" evidence="8">
    <location>
        <begin position="3337"/>
        <end position="3348"/>
    </location>
</feature>
<evidence type="ECO:0000256" key="7">
    <source>
        <dbReference type="ARBA" id="ARBA00023315"/>
    </source>
</evidence>
<dbReference type="InterPro" id="IPR036736">
    <property type="entry name" value="ACP-like_sf"/>
</dbReference>
<dbReference type="SUPFAM" id="SSF55048">
    <property type="entry name" value="Probable ACP-binding domain of malonyl-CoA ACP transacylase"/>
    <property type="match status" value="2"/>
</dbReference>
<evidence type="ECO:0000313" key="10">
    <source>
        <dbReference type="Proteomes" id="UP000231791"/>
    </source>
</evidence>
<evidence type="ECO:0000313" key="9">
    <source>
        <dbReference type="EMBL" id="ATZ22470.1"/>
    </source>
</evidence>
<dbReference type="InterPro" id="IPR014030">
    <property type="entry name" value="Ketoacyl_synth_N"/>
</dbReference>
<dbReference type="KEGG" id="slx:SLAV_02735"/>
<feature type="region of interest" description="Disordered" evidence="8">
    <location>
        <begin position="463"/>
        <end position="493"/>
    </location>
</feature>
<dbReference type="SUPFAM" id="SSF53901">
    <property type="entry name" value="Thiolase-like"/>
    <property type="match status" value="2"/>
</dbReference>
<dbReference type="Gene3D" id="3.40.50.720">
    <property type="entry name" value="NAD(P)-binding Rossmann-like Domain"/>
    <property type="match status" value="2"/>
</dbReference>
<name>A0A2K8P8M2_STRLA</name>
<dbReference type="InterPro" id="IPR014031">
    <property type="entry name" value="Ketoacyl_synth_C"/>
</dbReference>
<evidence type="ECO:0000256" key="3">
    <source>
        <dbReference type="ARBA" id="ARBA00022553"/>
    </source>
</evidence>
<keyword evidence="7 9" id="KW-0012">Acyltransferase</keyword>
<dbReference type="FunFam" id="3.40.366.10:FF:000002">
    <property type="entry name" value="Probable polyketide synthase 2"/>
    <property type="match status" value="2"/>
</dbReference>
<dbReference type="Pfam" id="PF02801">
    <property type="entry name" value="Ketoacyl-synt_C"/>
    <property type="match status" value="2"/>
</dbReference>
<keyword evidence="5" id="KW-0045">Antibiotic biosynthesis</keyword>
<dbReference type="GO" id="GO:0004312">
    <property type="term" value="F:fatty acid synthase activity"/>
    <property type="evidence" value="ECO:0007669"/>
    <property type="project" value="TreeGrafter"/>
</dbReference>
<dbReference type="InterPro" id="IPR013968">
    <property type="entry name" value="PKS_KR"/>
</dbReference>
<feature type="region of interest" description="Disordered" evidence="8">
    <location>
        <begin position="3337"/>
        <end position="3357"/>
    </location>
</feature>
<dbReference type="InterPro" id="IPR032821">
    <property type="entry name" value="PKS_assoc"/>
</dbReference>
<dbReference type="InterPro" id="IPR006162">
    <property type="entry name" value="Ppantetheine_attach_site"/>
</dbReference>
<dbReference type="InterPro" id="IPR050091">
    <property type="entry name" value="PKS_NRPS_Biosynth_Enz"/>
</dbReference>
<dbReference type="Pfam" id="PF08659">
    <property type="entry name" value="KR"/>
    <property type="match status" value="2"/>
</dbReference>
<dbReference type="InterPro" id="IPR014043">
    <property type="entry name" value="Acyl_transferase_dom"/>
</dbReference>
<dbReference type="SUPFAM" id="SSF53474">
    <property type="entry name" value="alpha/beta-Hydrolases"/>
    <property type="match status" value="1"/>
</dbReference>
<dbReference type="PROSITE" id="PS50075">
    <property type="entry name" value="CARRIER"/>
    <property type="match status" value="2"/>
</dbReference>
<dbReference type="PROSITE" id="PS00606">
    <property type="entry name" value="KS3_1"/>
    <property type="match status" value="2"/>
</dbReference>
<dbReference type="PROSITE" id="PS52004">
    <property type="entry name" value="KS3_2"/>
    <property type="match status" value="2"/>
</dbReference>
<proteinExistence type="predicted"/>
<dbReference type="SMART" id="SM00823">
    <property type="entry name" value="PKS_PP"/>
    <property type="match status" value="2"/>
</dbReference>
<dbReference type="InterPro" id="IPR009081">
    <property type="entry name" value="PP-bd_ACP"/>
</dbReference>
<feature type="compositionally biased region" description="Pro residues" evidence="8">
    <location>
        <begin position="1992"/>
        <end position="2005"/>
    </location>
</feature>
<dbReference type="Gene3D" id="1.10.1200.10">
    <property type="entry name" value="ACP-like"/>
    <property type="match status" value="2"/>
</dbReference>
<dbReference type="InterPro" id="IPR016039">
    <property type="entry name" value="Thiolase-like"/>
</dbReference>
<keyword evidence="3" id="KW-0597">Phosphoprotein</keyword>
<keyword evidence="4 9" id="KW-0808">Transferase</keyword>
<dbReference type="PANTHER" id="PTHR43775:SF51">
    <property type="entry name" value="INACTIVE PHENOLPHTHIOCEROL SYNTHESIS POLYKETIDE SYNTHASE TYPE I PKS1-RELATED"/>
    <property type="match status" value="1"/>
</dbReference>
<dbReference type="InterPro" id="IPR020802">
    <property type="entry name" value="TesA-like"/>
</dbReference>
<dbReference type="EMBL" id="CP024985">
    <property type="protein sequence ID" value="ATZ22470.1"/>
    <property type="molecule type" value="Genomic_DNA"/>
</dbReference>
<dbReference type="SMART" id="SM00822">
    <property type="entry name" value="PKS_KR"/>
    <property type="match status" value="2"/>
</dbReference>
<evidence type="ECO:0000256" key="1">
    <source>
        <dbReference type="ARBA" id="ARBA00001957"/>
    </source>
</evidence>
<dbReference type="PANTHER" id="PTHR43775">
    <property type="entry name" value="FATTY ACID SYNTHASE"/>
    <property type="match status" value="1"/>
</dbReference>
<dbReference type="InterPro" id="IPR029058">
    <property type="entry name" value="AB_hydrolase_fold"/>
</dbReference>
<dbReference type="InterPro" id="IPR020841">
    <property type="entry name" value="PKS_Beta-ketoAc_synthase_dom"/>
</dbReference>
<dbReference type="Proteomes" id="UP000231791">
    <property type="component" value="Chromosome"/>
</dbReference>
<dbReference type="InterPro" id="IPR057326">
    <property type="entry name" value="KR_dom"/>
</dbReference>
<dbReference type="GeneID" id="49381711"/>
<dbReference type="GO" id="GO:0033068">
    <property type="term" value="P:macrolide biosynthetic process"/>
    <property type="evidence" value="ECO:0007669"/>
    <property type="project" value="UniProtKB-ARBA"/>
</dbReference>
<dbReference type="NCBIfam" id="NF045894">
    <property type="entry name" value="PKS_plus_SDR"/>
    <property type="match status" value="1"/>
</dbReference>
<protein>
    <submittedName>
        <fullName evidence="9">Erythronolide synthase, modules 1 and 2</fullName>
        <ecNumber evidence="9">2.3.1.94</ecNumber>
    </submittedName>
</protein>
<dbReference type="FunFam" id="3.40.47.10:FF:000019">
    <property type="entry name" value="Polyketide synthase type I"/>
    <property type="match status" value="2"/>
</dbReference>
<dbReference type="InterPro" id="IPR041618">
    <property type="entry name" value="PKS_DE"/>
</dbReference>
<accession>A0A2K8P8M2</accession>
<dbReference type="GO" id="GO:0004315">
    <property type="term" value="F:3-oxoacyl-[acyl-carrier-protein] synthase activity"/>
    <property type="evidence" value="ECO:0007669"/>
    <property type="project" value="InterPro"/>
</dbReference>
<reference evidence="9 10" key="1">
    <citation type="submission" date="2017-11" db="EMBL/GenBank/DDBJ databases">
        <title>Complete genome sequence of Streptomyces lavendulae subsp. lavendulae CCM 3239 (formerly 'Streptomyces aureofaciens CCM 3239'), the producer of the angucycline-type antibiotic auricin.</title>
        <authorList>
            <person name="Busche T."/>
            <person name="Novakova R."/>
            <person name="Al'Dilaimi A."/>
            <person name="Homerova D."/>
            <person name="Feckova L."/>
            <person name="Rezuchova B."/>
            <person name="Mingyar E."/>
            <person name="Csolleiova D."/>
            <person name="Bekeova C."/>
            <person name="Winkler A."/>
            <person name="Sevcikova B."/>
            <person name="Kalinowski J."/>
            <person name="Kormanec J."/>
            <person name="Ruckert C."/>
        </authorList>
    </citation>
    <scope>NUCLEOTIDE SEQUENCE [LARGE SCALE GENOMIC DNA]</scope>
    <source>
        <strain evidence="9 10">CCM 3239</strain>
    </source>
</reference>
<dbReference type="Pfam" id="PF16197">
    <property type="entry name" value="KAsynt_C_assoc"/>
    <property type="match status" value="2"/>
</dbReference>
<dbReference type="InterPro" id="IPR001227">
    <property type="entry name" value="Ac_transferase_dom_sf"/>
</dbReference>
<dbReference type="FunFam" id="1.10.1200.10:FF:000007">
    <property type="entry name" value="Probable polyketide synthase pks17"/>
    <property type="match status" value="2"/>
</dbReference>
<keyword evidence="10" id="KW-1185">Reference proteome</keyword>
<dbReference type="EC" id="2.3.1.94" evidence="9"/>
<dbReference type="Gene3D" id="3.40.47.10">
    <property type="match status" value="2"/>
</dbReference>
<dbReference type="Pfam" id="PF00550">
    <property type="entry name" value="PP-binding"/>
    <property type="match status" value="2"/>
</dbReference>
<dbReference type="InterPro" id="IPR020806">
    <property type="entry name" value="PKS_PP-bd"/>
</dbReference>
<dbReference type="SUPFAM" id="SSF101173">
    <property type="entry name" value="Docking domain B of the erythromycin polyketide synthase (DEBS)"/>
    <property type="match status" value="1"/>
</dbReference>
<dbReference type="SMART" id="SM00827">
    <property type="entry name" value="PKS_AT"/>
    <property type="match status" value="2"/>
</dbReference>
<dbReference type="CDD" id="cd00833">
    <property type="entry name" value="PKS"/>
    <property type="match status" value="2"/>
</dbReference>
<keyword evidence="6" id="KW-0511">Multifunctional enzyme</keyword>
<dbReference type="InterPro" id="IPR018201">
    <property type="entry name" value="Ketoacyl_synth_AS"/>
</dbReference>
<dbReference type="CDD" id="cd08952">
    <property type="entry name" value="KR_1_SDR_x"/>
    <property type="match status" value="2"/>
</dbReference>
<dbReference type="SUPFAM" id="SSF47336">
    <property type="entry name" value="ACP-like"/>
    <property type="match status" value="2"/>
</dbReference>
<dbReference type="GO" id="GO:0047879">
    <property type="term" value="F:erythronolide synthase activity"/>
    <property type="evidence" value="ECO:0007669"/>
    <property type="project" value="UniProtKB-EC"/>
</dbReference>
<dbReference type="Pfam" id="PF00975">
    <property type="entry name" value="Thioesterase"/>
    <property type="match status" value="1"/>
</dbReference>
<dbReference type="InterPro" id="IPR015083">
    <property type="entry name" value="NorB/c/GfsB-D-like_docking"/>
</dbReference>
<dbReference type="Pfam" id="PF00698">
    <property type="entry name" value="Acyl_transf_1"/>
    <property type="match status" value="2"/>
</dbReference>
<dbReference type="PROSITE" id="PS00012">
    <property type="entry name" value="PHOSPHOPANTETHEINE"/>
    <property type="match status" value="2"/>
</dbReference>
<feature type="region of interest" description="Disordered" evidence="8">
    <location>
        <begin position="1987"/>
        <end position="2009"/>
    </location>
</feature>
<dbReference type="InterPro" id="IPR036291">
    <property type="entry name" value="NAD(P)-bd_dom_sf"/>
</dbReference>
<dbReference type="GO" id="GO:0006633">
    <property type="term" value="P:fatty acid biosynthetic process"/>
    <property type="evidence" value="ECO:0007669"/>
    <property type="project" value="InterPro"/>
</dbReference>
<evidence type="ECO:0000256" key="4">
    <source>
        <dbReference type="ARBA" id="ARBA00022679"/>
    </source>
</evidence>
<comment type="cofactor">
    <cofactor evidence="1">
        <name>pantetheine 4'-phosphate</name>
        <dbReference type="ChEBI" id="CHEBI:47942"/>
    </cofactor>
</comment>
<dbReference type="InterPro" id="IPR036299">
    <property type="entry name" value="Polyketide_synth_docking_sf"/>
</dbReference>
<dbReference type="Pfam" id="PF08990">
    <property type="entry name" value="Docking"/>
    <property type="match status" value="1"/>
</dbReference>
<dbReference type="SMART" id="SM01294">
    <property type="entry name" value="PKS_PP_betabranch"/>
    <property type="match status" value="2"/>
</dbReference>
<dbReference type="GO" id="GO:0031177">
    <property type="term" value="F:phosphopantetheine binding"/>
    <property type="evidence" value="ECO:0007669"/>
    <property type="project" value="InterPro"/>
</dbReference>
<dbReference type="InterPro" id="IPR001031">
    <property type="entry name" value="Thioesterase"/>
</dbReference>
<dbReference type="SMART" id="SM00825">
    <property type="entry name" value="PKS_KS"/>
    <property type="match status" value="2"/>
</dbReference>
<dbReference type="Gene3D" id="3.30.70.3290">
    <property type="match status" value="2"/>
</dbReference>
<sequence length="3385" mass="352640">MQNQHDDLSGQNENEQKLLDYLKRVTADLKQTRRRLHEVEAKDQEPIAIVAMSCRYPGQVDSPEALWRLVESGSDAVTGFPTDRGWDLDGLYDPDPGTPGKCYTREGGFLHEAGRFDPGFFGMSPREALATDPQQRLLLEVAWEAFERAGIAPTSVKGSRTGVFVGLAYQGYAGSGDTREELEGFLLTGTAPSVASGRVSYTFGLEGPSLTVDTACSSSLVALHLAVQALRQGECTMALAGGAAVMAATGMFTEFSRQQGLAVDGRCKSFAAGADGTGWGEGVGMLLVERLSDARRLGHPVLAVVRGSAVNQDGASNGLTAPNGPAQQRVIEQALAGAGLSPADVDVVEAHGTGTRLGDPIEAQALLATYGRGRSAERPLWLGSLKSNIGHTQAAAGVGGIIKMVMAMRHGVLPRTLHAEEPSPHVDWSDGTVRLLTEPVAWGEDGRPRRAAVSSFGVSGTNAHTIIEEAPPAPEAEEPPSGQDRTDPLTGPAPVAWTLSGRNGAALREQAERLLTHVLGLGDVSPVDVAHSLATSRAALEHRAAVVGTDLPALVAGVRALAEGTAAAQVVEGTGGRDGDTAFLFSGQGSQRLGTGSELHASFPVFADAFDTVCSALDPHLERPLKGVVFGEDPGLLDRTAYAQPALFAVEVALFRLVESWGVRPDFLAGHSVGEFAAAHVAGVLSLDDAARLVAARGRLMQALPAGGVMVAVQASEAEVRDLLAGYEDRAGIAAVNGPSAVVVSGAGEAVAALVDRLSADGRKTKALTVSHAFHSPLMDPMLDDFRQILETVTFEAPRVPIVSTLTGGRVSAEEFCSVGYWMRHVREAVRFADAVTSLADEGVGTFLEIGPGGVLTAMAQAVLEDADAAVIPVLRADRPEGLAVTTALARLHVHGIPVDWTALLAGRGARRVDLPTYAFQREQYWLETAPAAGGRQSTIEDWQYEVTWQRLPDPATDPATVTADGHWLLVLPAGTDHDGATERDAAGLRDALAAHGCAVTSLTVDAAEDRETLTARLRGATDATPPRAVVSLLGLDERPVEGLAALTGGVAATLTLLQALGDAGVGAPLWCATRGAVSTSPDDHPVTAPGQAQIWGLGRVAALEHPGRWGGLLDLPPHRDGPVPDRILAALTAGGPEDQLAVRADGVFARRLSRAGRNDVRTAGEWRPRGTVLITGGTGALGGHVARLLAARGAEHLVLTSRRGPAADGAGELRAELEALGARVTLAACDVSDRDALSRLLTGLTDPAGTDGPLTAVVHTAGVDTTALLADTDPAAFAGVLAAKAAAAVHLDELLDALPGGPAELDAFVLFSSIAGVWGAGGQAAYSAANAHLDALAAARRARGLPATALAWGPWADAGMAAGPGIAENLRRRGLDPLAAASALTVLERAVARNATAVTVADVDWARFAPAFTVGRPSPLLADLPEVREAAVARPGHPDGAADTTDALRRALDRADPAERDRTLVELVRAEAASVLGHPGPEAVEPGRAFRDLGFDSLTAVELRNRLVKATGLRLPTTMVFDYPSVLDLAGALLVELLGTADTAGSAAAPVRADDEPIAIVAMSCRYPGGVRSPEELWRLVDEGTDAMSVFPDNRGWDLDALYHPDPDHPGTTYARAGGFLYDLADFDAAFFGISPREATAMDPQQRLLLETSWEAFERAGIDPASVRGSRTGVFVGSGYQDYIRRGIAVPEDVEGYLGTGNAASVASGRIAYTLGLEGPAVTVDTACSSSLVALHMAAQALRQGECELALAGGVTVMSSSGAFVEFSRQRALSADGRCKAYSADADGTGWGEGVGMLLVERLSDARRNGHRVLAVVRGSAVNQDGASNGLTAPSGRAQQLVIRQALANAGLSAADVDAVEGHGTGTRLGDPIEASALLATYGQDRPADRPLWLGSLKSNIGHTQAAAGAGGIIKMVQALRHGTLPRTLHAGEPTPHVDWSAGAVRLLTEPIAWDPAEHPRRAAVSSFGMSGTNAHVIIEEAPEAGEAPEAPQPGPEEPAPRPPAGAAAVPLPLSARTGAALEQQAGRLAALLREDGTRPRDIGYALATTRTLFDERAVVVGGDREEMVAALEALASGGSHELAVRGSAGSPAQPVFVFPGQGSQWAGMATGLLDTSPVFRDRITACGEALAPYVDWSLDDVLRGADGAPALEGPEVIQPVLWAVMVALAELWQACGVRPAAVVGHSQGEIAAAVVAGALTLEDGARLVARRSALLARLAGRGGMVSVPRSEAEVTERISAWDGRLAVAAVNGPRTVVVAGDPQALAELVDACAADGVQAKRVRVDLASHCAQVEEVREELAAELAPLVPNAPRIPFCSTVTGDLLDTAPDAAYWYRNLRRTVRFEQAVRRLRADGHRVFIEISPHPVLVYGLQDTLDDARTDGAAEAVVPTLTRSAGDARRFLASLGEAHAHGVPVDWPAVFGGPTGTPAELPTYPFQRQRYWLDAPDAAAGTAPAPQSAADAEFWAAVEREDLASLTEELRFDEDTTLAAALPALHAWHRGRRDEAATRAWRYRIDWKPVPDTAQPSLTGRWLAVVPRDRFEDPAAELALDALAAHGADTVRLAVTGDEDRQTLADRLREAGPGVRGVLSLLALADHAHPDHPAVPLGLATTLLLVQALGDADVDAPLWCVTRGAVSTRPADPVHAVPQATVAALGRVVALEHPGRWGGLVDLPADVGATATWTGRRLAAALSGATGEDQIALRADGAHARRMVRATDTATDTDSPAGPGWQPRGTVLVTGGTGFIGSRVAHWLAAAGAEHLVLTSRRGPAAEGAEELRAELEALGARVTLAACDMADRTAVSALLESLAGLPPLSAVVHAAGIGTPALLADTTVAETAEVMGAKAAGAAHLDALLGDRALDAFVLFSSGAAAWGSGAQSAYAAANASLDALAEHRRARGLAATSIAWGAWGGGGMVDRAAEERLRLRGLDPMDPGLAVLALRRAVDHGDTSVIVADVDWKRFLPGFTAARPSPLLGGLPEVVLLLAAEETGADAESGGEPLLVRRLTGLPATERDAAVLDFVRSEAAAVLGHLSAEAVRERDVFLELGFDSLTAVRLAKRLGGATGLKLPSTLVFDHPTPEAVATRLLALLAEASGGPHGAGPAPRDGQDDLLVGLYRRAGELGRLSEGIGMLTAAARLRPVFDAASAADHRPVPVRLAHGDEGPPLICFGPYMAPSGVHQYARFAAAFGGRRTVWALPEPGFGPGEALPQDVAALVEVHVRAVADCAGEEPVVLVGYSSGGWVAHAVACRLEELGRPVEGIVMLDSFTREEGMADRFQSAVVREQSERFDFISAPGTQLTAMGGYLAVFEDWDAPVAEAPTLVVRAEERMADGAEGTDDRPPAPEHAQQVTEVPGDHYTLMERHARTTATAVDEWVLKLP</sequence>
<gene>
    <name evidence="9" type="primary">eryA1</name>
    <name evidence="9" type="ORF">SLAV_02735</name>
</gene>
<dbReference type="Pfam" id="PF00109">
    <property type="entry name" value="ketoacyl-synt"/>
    <property type="match status" value="2"/>
</dbReference>
<evidence type="ECO:0000256" key="5">
    <source>
        <dbReference type="ARBA" id="ARBA00023194"/>
    </source>
</evidence>
<dbReference type="InterPro" id="IPR016036">
    <property type="entry name" value="Malonyl_transacylase_ACP-bd"/>
</dbReference>
<evidence type="ECO:0000256" key="2">
    <source>
        <dbReference type="ARBA" id="ARBA00022450"/>
    </source>
</evidence>
<dbReference type="InterPro" id="IPR016035">
    <property type="entry name" value="Acyl_Trfase/lysoPLipase"/>
</dbReference>
<dbReference type="Gene3D" id="3.40.50.1820">
    <property type="entry name" value="alpha/beta hydrolase"/>
    <property type="match status" value="1"/>
</dbReference>
<organism evidence="9 10">
    <name type="scientific">Streptomyces lavendulae subsp. lavendulae</name>
    <dbReference type="NCBI Taxonomy" id="58340"/>
    <lineage>
        <taxon>Bacteria</taxon>
        <taxon>Bacillati</taxon>
        <taxon>Actinomycetota</taxon>
        <taxon>Actinomycetes</taxon>
        <taxon>Kitasatosporales</taxon>
        <taxon>Streptomycetaceae</taxon>
        <taxon>Streptomyces</taxon>
    </lineage>
</organism>
<keyword evidence="2" id="KW-0596">Phosphopantetheine</keyword>
<dbReference type="SUPFAM" id="SSF52151">
    <property type="entry name" value="FabD/lysophospholipase-like"/>
    <property type="match status" value="2"/>
</dbReference>
<dbReference type="Gene3D" id="3.40.366.10">
    <property type="entry name" value="Malonyl-Coenzyme A Acyl Carrier Protein, domain 2"/>
    <property type="match status" value="2"/>
</dbReference>
<dbReference type="RefSeq" id="WP_100660762.1">
    <property type="nucleotide sequence ID" value="NZ_CP024985.1"/>
</dbReference>